<organism evidence="1 2">
    <name type="scientific">Stieleria maiorica</name>
    <dbReference type="NCBI Taxonomy" id="2795974"/>
    <lineage>
        <taxon>Bacteria</taxon>
        <taxon>Pseudomonadati</taxon>
        <taxon>Planctomycetota</taxon>
        <taxon>Planctomycetia</taxon>
        <taxon>Pirellulales</taxon>
        <taxon>Pirellulaceae</taxon>
        <taxon>Stieleria</taxon>
    </lineage>
</organism>
<evidence type="ECO:0000313" key="2">
    <source>
        <dbReference type="Proteomes" id="UP000321353"/>
    </source>
</evidence>
<dbReference type="RefSeq" id="WP_147870384.1">
    <property type="nucleotide sequence ID" value="NZ_CP036264.1"/>
</dbReference>
<dbReference type="Proteomes" id="UP000321353">
    <property type="component" value="Chromosome"/>
</dbReference>
<keyword evidence="2" id="KW-1185">Reference proteome</keyword>
<proteinExistence type="predicted"/>
<evidence type="ECO:0000313" key="1">
    <source>
        <dbReference type="EMBL" id="QEG01293.1"/>
    </source>
</evidence>
<name>A0A5B9MIV0_9BACT</name>
<dbReference type="EMBL" id="CP036264">
    <property type="protein sequence ID" value="QEG01293.1"/>
    <property type="molecule type" value="Genomic_DNA"/>
</dbReference>
<protein>
    <recommendedName>
        <fullName evidence="3">V-type ATP synthase subunit A</fullName>
    </recommendedName>
</protein>
<sequence>MESYYTLIASLPPLPRDFDRGPIPITAATLWNRLSMLDHHDREIIRQVSDFFRWDRQPRDRSDAEIRVTHRRLASEIRHPLVARLVHHRIEMRIVVAALRCQRDGLPQPDFPELPLSVWIRRHWDEPCFRLNHRFDWLSRFCQALDEDQPQRAQWHLFTELWNLWCRLDDHYTFSFESVVLYLARWEILHRWASQDERRGRQRFNDLVEDILHVGGVDAV</sequence>
<accession>A0A5B9MIV0</accession>
<gene>
    <name evidence="1" type="ORF">Mal15_53690</name>
</gene>
<dbReference type="AlphaFoldDB" id="A0A5B9MIV0"/>
<evidence type="ECO:0008006" key="3">
    <source>
        <dbReference type="Google" id="ProtNLM"/>
    </source>
</evidence>
<reference evidence="1 2" key="1">
    <citation type="submission" date="2019-02" db="EMBL/GenBank/DDBJ databases">
        <title>Planctomycetal bacteria perform biofilm scaping via a novel small molecule.</title>
        <authorList>
            <person name="Jeske O."/>
            <person name="Boedeker C."/>
            <person name="Wiegand S."/>
            <person name="Breitling P."/>
            <person name="Kallscheuer N."/>
            <person name="Jogler M."/>
            <person name="Rohde M."/>
            <person name="Petersen J."/>
            <person name="Medema M.H."/>
            <person name="Surup F."/>
            <person name="Jogler C."/>
        </authorList>
    </citation>
    <scope>NUCLEOTIDE SEQUENCE [LARGE SCALE GENOMIC DNA]</scope>
    <source>
        <strain evidence="1 2">Mal15</strain>
    </source>
</reference>
<dbReference type="KEGG" id="smam:Mal15_53690"/>